<dbReference type="InterPro" id="IPR029046">
    <property type="entry name" value="LolA/LolB/LppX"/>
</dbReference>
<gene>
    <name evidence="5" type="ORF">AVDCRST_MAG19-2807</name>
</gene>
<dbReference type="Gene3D" id="2.50.20.20">
    <property type="match status" value="1"/>
</dbReference>
<sequence>MVLLSLLLVGCGGDGAVSQATPTPTPTAEQILAKASQRLTETEAVHFDLDVEGETFVDANRTIQLLAAKGDLARPDRVSTEFTARALRAATVTIKLITIGERSWTTNLLTGAWGPAQTEFQYDPGVLFDDQEGIGPVMNRAGDVRQLEDEEINERQTYHVEARVGEEVIGPVTAYTMTGAPVRVNLWIDRETGDLLRARLAQEPGEGQASPATWTLNLSGHGERVSIEPPV</sequence>
<dbReference type="GO" id="GO:0030313">
    <property type="term" value="C:cell envelope"/>
    <property type="evidence" value="ECO:0007669"/>
    <property type="project" value="UniProtKB-SubCell"/>
</dbReference>
<proteinExistence type="inferred from homology"/>
<evidence type="ECO:0008006" key="6">
    <source>
        <dbReference type="Google" id="ProtNLM"/>
    </source>
</evidence>
<comment type="subcellular location">
    <subcellularLocation>
        <location evidence="1">Cell envelope</location>
    </subcellularLocation>
</comment>
<keyword evidence="3" id="KW-1003">Cell membrane</keyword>
<keyword evidence="4" id="KW-0732">Signal</keyword>
<reference evidence="5" key="1">
    <citation type="submission" date="2020-02" db="EMBL/GenBank/DDBJ databases">
        <authorList>
            <person name="Meier V. D."/>
        </authorList>
    </citation>
    <scope>NUCLEOTIDE SEQUENCE</scope>
    <source>
        <strain evidence="5">AVDCRST_MAG19</strain>
    </source>
</reference>
<evidence type="ECO:0000256" key="1">
    <source>
        <dbReference type="ARBA" id="ARBA00004196"/>
    </source>
</evidence>
<evidence type="ECO:0000256" key="4">
    <source>
        <dbReference type="ARBA" id="ARBA00022729"/>
    </source>
</evidence>
<keyword evidence="3" id="KW-0472">Membrane</keyword>
<dbReference type="EMBL" id="CADCWL010000142">
    <property type="protein sequence ID" value="CAA9571340.1"/>
    <property type="molecule type" value="Genomic_DNA"/>
</dbReference>
<organism evidence="5">
    <name type="scientific">uncultured Thermomicrobiales bacterium</name>
    <dbReference type="NCBI Taxonomy" id="1645740"/>
    <lineage>
        <taxon>Bacteria</taxon>
        <taxon>Pseudomonadati</taxon>
        <taxon>Thermomicrobiota</taxon>
        <taxon>Thermomicrobia</taxon>
        <taxon>Thermomicrobiales</taxon>
        <taxon>environmental samples</taxon>
    </lineage>
</organism>
<evidence type="ECO:0000256" key="3">
    <source>
        <dbReference type="ARBA" id="ARBA00022475"/>
    </source>
</evidence>
<dbReference type="Pfam" id="PF07161">
    <property type="entry name" value="LppX_LprAFG"/>
    <property type="match status" value="1"/>
</dbReference>
<dbReference type="InterPro" id="IPR009830">
    <property type="entry name" value="LppX/LprAFG"/>
</dbReference>
<comment type="similarity">
    <text evidence="2">Belongs to the LppX/LprAFG lipoprotein family.</text>
</comment>
<evidence type="ECO:0000256" key="2">
    <source>
        <dbReference type="ARBA" id="ARBA00009194"/>
    </source>
</evidence>
<protein>
    <recommendedName>
        <fullName evidence="6">LppX_LprAFG lipoprotein</fullName>
    </recommendedName>
</protein>
<name>A0A6J4V847_9BACT</name>
<evidence type="ECO:0000313" key="5">
    <source>
        <dbReference type="EMBL" id="CAA9571340.1"/>
    </source>
</evidence>
<accession>A0A6J4V847</accession>
<dbReference type="AlphaFoldDB" id="A0A6J4V847"/>
<dbReference type="SUPFAM" id="SSF89392">
    <property type="entry name" value="Prokaryotic lipoproteins and lipoprotein localization factors"/>
    <property type="match status" value="1"/>
</dbReference>